<comment type="caution">
    <text evidence="1">The sequence shown here is derived from an EMBL/GenBank/DDBJ whole genome shotgun (WGS) entry which is preliminary data.</text>
</comment>
<keyword evidence="2" id="KW-1185">Reference proteome</keyword>
<evidence type="ECO:0000313" key="2">
    <source>
        <dbReference type="Proteomes" id="UP000036403"/>
    </source>
</evidence>
<proteinExistence type="predicted"/>
<reference evidence="1 2" key="1">
    <citation type="submission" date="2015-04" db="EMBL/GenBank/DDBJ databases">
        <title>Lasius niger genome sequencing.</title>
        <authorList>
            <person name="Konorov E.A."/>
            <person name="Nikitin M.A."/>
            <person name="Kirill M.V."/>
            <person name="Chang P."/>
        </authorList>
    </citation>
    <scope>NUCLEOTIDE SEQUENCE [LARGE SCALE GENOMIC DNA]</scope>
    <source>
        <tissue evidence="1">Whole</tissue>
    </source>
</reference>
<organism evidence="1 2">
    <name type="scientific">Lasius niger</name>
    <name type="common">Black garden ant</name>
    <dbReference type="NCBI Taxonomy" id="67767"/>
    <lineage>
        <taxon>Eukaryota</taxon>
        <taxon>Metazoa</taxon>
        <taxon>Ecdysozoa</taxon>
        <taxon>Arthropoda</taxon>
        <taxon>Hexapoda</taxon>
        <taxon>Insecta</taxon>
        <taxon>Pterygota</taxon>
        <taxon>Neoptera</taxon>
        <taxon>Endopterygota</taxon>
        <taxon>Hymenoptera</taxon>
        <taxon>Apocrita</taxon>
        <taxon>Aculeata</taxon>
        <taxon>Formicoidea</taxon>
        <taxon>Formicidae</taxon>
        <taxon>Formicinae</taxon>
        <taxon>Lasius</taxon>
        <taxon>Lasius</taxon>
    </lineage>
</organism>
<gene>
    <name evidence="1" type="ORF">RF55_16229</name>
</gene>
<accession>A0A0J7MXZ8</accession>
<dbReference type="PaxDb" id="67767-A0A0J7MXZ8"/>
<dbReference type="Proteomes" id="UP000036403">
    <property type="component" value="Unassembled WGS sequence"/>
</dbReference>
<protein>
    <submittedName>
        <fullName evidence="1">Uncharacterized protein</fullName>
    </submittedName>
</protein>
<dbReference type="AlphaFoldDB" id="A0A0J7MXZ8"/>
<dbReference type="EMBL" id="LBMM01014155">
    <property type="protein sequence ID" value="KMQ85295.1"/>
    <property type="molecule type" value="Genomic_DNA"/>
</dbReference>
<sequence length="203" mass="20263">MSGELPEAAAFAADAVVEANERAAAVAATVLKIDIAAYAAGGVWRGEEPPDAYAVAAASAAAGATAAVAEAIDVVVVAAAAAVDAAVMAEVEGPPDAAAVALIGDFDALAALAALAAAAGNAADVIAATPPATPTSPPLPPQPLFLICNKKTKKNKKRYAHAHAHTRFSKELKRLTRRPHLHAVRIGQRRGGLDLSTANGASA</sequence>
<name>A0A0J7MXZ8_LASNI</name>
<evidence type="ECO:0000313" key="1">
    <source>
        <dbReference type="EMBL" id="KMQ85295.1"/>
    </source>
</evidence>